<dbReference type="InterPro" id="IPR050344">
    <property type="entry name" value="Peptidase_M1_aminopeptidases"/>
</dbReference>
<gene>
    <name evidence="2" type="ORF">ABE541_17150</name>
</gene>
<dbReference type="EMBL" id="JBDJNQ010000008">
    <property type="protein sequence ID" value="MEN5378993.1"/>
    <property type="molecule type" value="Genomic_DNA"/>
</dbReference>
<dbReference type="Pfam" id="PF01433">
    <property type="entry name" value="Peptidase_M1"/>
    <property type="match status" value="1"/>
</dbReference>
<dbReference type="EC" id="3.4.11.-" evidence="2"/>
<sequence length="552" mass="63848">MKNLSYLILFLLLSPFLVNGQLLSDKNEFSRKDSLRGQLTPLRTCYDVTYYHLDVDINIPKRSIAGSNLIKFKTIQDFNRIQIDLFDNMAIDKILYRGKQLKYTREFNAVFIDFPTQIKANTLDSILVYFSGTPHQANRAPWDGGFDWKKDSNNKPWVASANQGIGASLWWPNKDHQSDEPDSVLISVTVPKELMNVSNGRLRNVENIGKKKTKFNWFVSNPINNYNIAINIGDYVHFQDSFNGEKGKLDIEYYVLRENIERAKPHFEANVKPMLKAFEYWFGPYPFYEDSFKLIETSHLGMEHQSGIAYGNRFLNGYLGRDGSGTGWGLKWDFIIIHEAGHEWFGNNITASDIADMWIHESFTNYSEALYIDYYFGKKAGQEYIHGNRRAIQNKTPIQGQYHVNNEGSGDMYNKGGVLHNMIRTIIADDDKWRSILRGLNAKFYHQQVDYDDIVNFINQESGLNFNSIFEQYVKTTLIPVLCISETKDGKVQAKWKNTVENFEMPVYIGTADNNLKAINITNNDQTLNIHNLTKENIKIDTFNYYIDIQKN</sequence>
<keyword evidence="2" id="KW-0645">Protease</keyword>
<dbReference type="SUPFAM" id="SSF63737">
    <property type="entry name" value="Leukotriene A4 hydrolase N-terminal domain"/>
    <property type="match status" value="1"/>
</dbReference>
<dbReference type="Gene3D" id="1.10.390.10">
    <property type="entry name" value="Neutral Protease Domain 2"/>
    <property type="match status" value="1"/>
</dbReference>
<evidence type="ECO:0000259" key="1">
    <source>
        <dbReference type="Pfam" id="PF01433"/>
    </source>
</evidence>
<dbReference type="InterPro" id="IPR042097">
    <property type="entry name" value="Aminopeptidase_N-like_N_sf"/>
</dbReference>
<proteinExistence type="predicted"/>
<dbReference type="PANTHER" id="PTHR11533">
    <property type="entry name" value="PROTEASE M1 ZINC METALLOPROTEASE"/>
    <property type="match status" value="1"/>
</dbReference>
<evidence type="ECO:0000313" key="2">
    <source>
        <dbReference type="EMBL" id="MEN5378993.1"/>
    </source>
</evidence>
<organism evidence="2 3">
    <name type="scientific">Sphingobacterium kitahiroshimense</name>
    <dbReference type="NCBI Taxonomy" id="470446"/>
    <lineage>
        <taxon>Bacteria</taxon>
        <taxon>Pseudomonadati</taxon>
        <taxon>Bacteroidota</taxon>
        <taxon>Sphingobacteriia</taxon>
        <taxon>Sphingobacteriales</taxon>
        <taxon>Sphingobacteriaceae</taxon>
        <taxon>Sphingobacterium</taxon>
    </lineage>
</organism>
<dbReference type="InterPro" id="IPR014782">
    <property type="entry name" value="Peptidase_M1_dom"/>
</dbReference>
<name>A0ABV0BYC9_9SPHI</name>
<dbReference type="CDD" id="cd09603">
    <property type="entry name" value="M1_APN_like"/>
    <property type="match status" value="1"/>
</dbReference>
<dbReference type="Gene3D" id="2.60.40.1730">
    <property type="entry name" value="tricorn interacting facor f3 domain"/>
    <property type="match status" value="1"/>
</dbReference>
<comment type="caution">
    <text evidence="2">The sequence shown here is derived from an EMBL/GenBank/DDBJ whole genome shotgun (WGS) entry which is preliminary data.</text>
</comment>
<dbReference type="PANTHER" id="PTHR11533:SF174">
    <property type="entry name" value="PUROMYCIN-SENSITIVE AMINOPEPTIDASE-RELATED"/>
    <property type="match status" value="1"/>
</dbReference>
<evidence type="ECO:0000313" key="3">
    <source>
        <dbReference type="Proteomes" id="UP001409291"/>
    </source>
</evidence>
<reference evidence="2 3" key="1">
    <citation type="submission" date="2024-04" db="EMBL/GenBank/DDBJ databases">
        <title>WGS of bacteria from Torrens River.</title>
        <authorList>
            <person name="Wyrsch E.R."/>
            <person name="Drigo B."/>
        </authorList>
    </citation>
    <scope>NUCLEOTIDE SEQUENCE [LARGE SCALE GENOMIC DNA]</scope>
    <source>
        <strain evidence="2 3">TWI391</strain>
    </source>
</reference>
<dbReference type="GO" id="GO:0004177">
    <property type="term" value="F:aminopeptidase activity"/>
    <property type="evidence" value="ECO:0007669"/>
    <property type="project" value="UniProtKB-KW"/>
</dbReference>
<dbReference type="RefSeq" id="WP_346581835.1">
    <property type="nucleotide sequence ID" value="NZ_JBDJNQ010000008.1"/>
</dbReference>
<dbReference type="InterPro" id="IPR027268">
    <property type="entry name" value="Peptidase_M4/M1_CTD_sf"/>
</dbReference>
<dbReference type="Proteomes" id="UP001409291">
    <property type="component" value="Unassembled WGS sequence"/>
</dbReference>
<feature type="domain" description="Peptidase M1 membrane alanine aminopeptidase" evidence="1">
    <location>
        <begin position="280"/>
        <end position="473"/>
    </location>
</feature>
<protein>
    <submittedName>
        <fullName evidence="2">M1 family metallopeptidase</fullName>
        <ecNumber evidence="2">3.4.11.-</ecNumber>
    </submittedName>
</protein>
<keyword evidence="2" id="KW-0031">Aminopeptidase</keyword>
<keyword evidence="3" id="KW-1185">Reference proteome</keyword>
<accession>A0ABV0BYC9</accession>
<dbReference type="SUPFAM" id="SSF55486">
    <property type="entry name" value="Metalloproteases ('zincins'), catalytic domain"/>
    <property type="match status" value="1"/>
</dbReference>
<keyword evidence="2" id="KW-0378">Hydrolase</keyword>